<dbReference type="EMBL" id="OU892280">
    <property type="protein sequence ID" value="CAG9768442.1"/>
    <property type="molecule type" value="Genomic_DNA"/>
</dbReference>
<protein>
    <submittedName>
        <fullName evidence="1">Uncharacterized protein</fullName>
    </submittedName>
</protein>
<organism evidence="1 2">
    <name type="scientific">Ceutorhynchus assimilis</name>
    <name type="common">cabbage seed weevil</name>
    <dbReference type="NCBI Taxonomy" id="467358"/>
    <lineage>
        <taxon>Eukaryota</taxon>
        <taxon>Metazoa</taxon>
        <taxon>Ecdysozoa</taxon>
        <taxon>Arthropoda</taxon>
        <taxon>Hexapoda</taxon>
        <taxon>Insecta</taxon>
        <taxon>Pterygota</taxon>
        <taxon>Neoptera</taxon>
        <taxon>Endopterygota</taxon>
        <taxon>Coleoptera</taxon>
        <taxon>Polyphaga</taxon>
        <taxon>Cucujiformia</taxon>
        <taxon>Curculionidae</taxon>
        <taxon>Ceutorhynchinae</taxon>
        <taxon>Ceutorhynchus</taxon>
    </lineage>
</organism>
<evidence type="ECO:0000313" key="2">
    <source>
        <dbReference type="Proteomes" id="UP001152799"/>
    </source>
</evidence>
<accession>A0A9N9MW44</accession>
<sequence>MLLLYETNLFFFLSKRESDKRPIIHGNPVAQQFIQLVCNHFKVSHEDQNPITETAKVLKLSETTVYKYKDGSVESEITPVTRKRKKLQTTDSSGSVKQTIRLEIYKMYTESKLMFYFEHRVVSMLLHINITSRLFRKNTPDNIGTSQIKLNCFS</sequence>
<keyword evidence="2" id="KW-1185">Reference proteome</keyword>
<dbReference type="Proteomes" id="UP001152799">
    <property type="component" value="Chromosome 4"/>
</dbReference>
<gene>
    <name evidence="1" type="ORF">CEUTPL_LOCUS8980</name>
</gene>
<dbReference type="AlphaFoldDB" id="A0A9N9MW44"/>
<proteinExistence type="predicted"/>
<reference evidence="1" key="1">
    <citation type="submission" date="2022-01" db="EMBL/GenBank/DDBJ databases">
        <authorList>
            <person name="King R."/>
        </authorList>
    </citation>
    <scope>NUCLEOTIDE SEQUENCE</scope>
</reference>
<evidence type="ECO:0000313" key="1">
    <source>
        <dbReference type="EMBL" id="CAG9768442.1"/>
    </source>
</evidence>
<name>A0A9N9MW44_9CUCU</name>